<dbReference type="SUPFAM" id="SSF81324">
    <property type="entry name" value="Voltage-gated potassium channels"/>
    <property type="match status" value="1"/>
</dbReference>
<keyword evidence="3" id="KW-1133">Transmembrane helix</keyword>
<comment type="similarity">
    <text evidence="1">Belongs to the inward rectifier-type potassium channel (TC 1.A.2.1) family.</text>
</comment>
<dbReference type="GO" id="GO:0034702">
    <property type="term" value="C:monoatomic ion channel complex"/>
    <property type="evidence" value="ECO:0007669"/>
    <property type="project" value="UniProtKB-KW"/>
</dbReference>
<reference evidence="5" key="1">
    <citation type="journal article" date="2023" name="Commun. Biol.">
        <title>Genome analysis of Parmales, the sister group of diatoms, reveals the evolutionary specialization of diatoms from phago-mixotrophs to photoautotrophs.</title>
        <authorList>
            <person name="Ban H."/>
            <person name="Sato S."/>
            <person name="Yoshikawa S."/>
            <person name="Yamada K."/>
            <person name="Nakamura Y."/>
            <person name="Ichinomiya M."/>
            <person name="Sato N."/>
            <person name="Blanc-Mathieu R."/>
            <person name="Endo H."/>
            <person name="Kuwata A."/>
            <person name="Ogata H."/>
        </authorList>
    </citation>
    <scope>NUCLEOTIDE SEQUENCE [LARGE SCALE GENOMIC DNA]</scope>
    <source>
        <strain evidence="5">NIES 3700</strain>
    </source>
</reference>
<organism evidence="4 5">
    <name type="scientific">Triparma laevis f. longispina</name>
    <dbReference type="NCBI Taxonomy" id="1714387"/>
    <lineage>
        <taxon>Eukaryota</taxon>
        <taxon>Sar</taxon>
        <taxon>Stramenopiles</taxon>
        <taxon>Ochrophyta</taxon>
        <taxon>Bolidophyceae</taxon>
        <taxon>Parmales</taxon>
        <taxon>Triparmaceae</taxon>
        <taxon>Triparma</taxon>
    </lineage>
</organism>
<keyword evidence="1" id="KW-0851">Voltage-gated channel</keyword>
<evidence type="ECO:0000256" key="3">
    <source>
        <dbReference type="SAM" id="Phobius"/>
    </source>
</evidence>
<dbReference type="AlphaFoldDB" id="A0A9W7CIH6"/>
<protein>
    <recommendedName>
        <fullName evidence="6">Ion transport domain-containing protein</fullName>
    </recommendedName>
</protein>
<feature type="compositionally biased region" description="Basic and acidic residues" evidence="2">
    <location>
        <begin position="8"/>
        <end position="24"/>
    </location>
</feature>
<feature type="compositionally biased region" description="Low complexity" evidence="2">
    <location>
        <begin position="307"/>
        <end position="316"/>
    </location>
</feature>
<evidence type="ECO:0000313" key="4">
    <source>
        <dbReference type="EMBL" id="GMI06726.1"/>
    </source>
</evidence>
<keyword evidence="3" id="KW-0472">Membrane</keyword>
<dbReference type="PANTHER" id="PTHR11767">
    <property type="entry name" value="INWARD RECTIFIER POTASSIUM CHANNEL"/>
    <property type="match status" value="1"/>
</dbReference>
<feature type="region of interest" description="Disordered" evidence="2">
    <location>
        <begin position="289"/>
        <end position="316"/>
    </location>
</feature>
<dbReference type="OrthoDB" id="273257at2759"/>
<evidence type="ECO:0008006" key="6">
    <source>
        <dbReference type="Google" id="ProtNLM"/>
    </source>
</evidence>
<sequence>MSKAVTSESHKSYEAWETNRSRIGDDEEKENGDNIFEGSRLRSSILRMAPSSTNPALSKVNEVNDTPELNRTTNMSASFMTPTSPASTHVSSVDDNQYFFLRNPRPCCTRWLVYLWTSLRSFLFVFASPALWLKKLVRMNLLPVLLVLFIVYFVLILAFAFFVFLLGDLSTRRYNEEDDLYIEPKCLGGAAEEYPGWYTWMDVITLSWTTFSTVGYGNIYPVSISVKDTNDPLCILITIMLSFEAFLGIIYASLAAGVIVGVLSQQASKADIRFSSVVVIREKRANLSISGPNGDDPNNEIEDDHSSISSSSSSSIGNESYIQSIAEIPGDDDNSVDLETGLAPPPHSLHPHRESQLYHVSTYRTLPSPVLEFRIANERWRSNTWKNVKRRWFSRNKKRTSATRKSVMSSSTPTPLSTSESYNPNGALINTMLNVSVGFQERVYLSHSSTLRFEPLTLVMDSHPFFEQVWYARHPLDEHSPLLTRKTRRVIKLNNGRWPRHLFDDGGTTITSNLMTLDDNPDIAVRTATTIRSPPSPSRSKSEASQNYDLPTPHRLEKHLRGGMHGKERSDGADNAT</sequence>
<keyword evidence="5" id="KW-1185">Reference proteome</keyword>
<keyword evidence="1" id="KW-0407">Ion channel</keyword>
<feature type="region of interest" description="Disordered" evidence="2">
    <location>
        <begin position="333"/>
        <end position="353"/>
    </location>
</feature>
<keyword evidence="1" id="KW-0406">Ion transport</keyword>
<evidence type="ECO:0000313" key="5">
    <source>
        <dbReference type="Proteomes" id="UP001165122"/>
    </source>
</evidence>
<evidence type="ECO:0000256" key="2">
    <source>
        <dbReference type="SAM" id="MobiDB-lite"/>
    </source>
</evidence>
<keyword evidence="1 3" id="KW-0812">Transmembrane</keyword>
<feature type="region of interest" description="Disordered" evidence="2">
    <location>
        <begin position="1"/>
        <end position="34"/>
    </location>
</feature>
<dbReference type="InterPro" id="IPR016449">
    <property type="entry name" value="K_chnl_inward-rec_Kir"/>
</dbReference>
<keyword evidence="1" id="KW-0813">Transport</keyword>
<comment type="caution">
    <text evidence="4">The sequence shown here is derived from an EMBL/GenBank/DDBJ whole genome shotgun (WGS) entry which is preliminary data.</text>
</comment>
<dbReference type="GO" id="GO:0034765">
    <property type="term" value="P:regulation of monoatomic ion transmembrane transport"/>
    <property type="evidence" value="ECO:0007669"/>
    <property type="project" value="TreeGrafter"/>
</dbReference>
<feature type="region of interest" description="Disordered" evidence="2">
    <location>
        <begin position="397"/>
        <end position="422"/>
    </location>
</feature>
<keyword evidence="1" id="KW-0630">Potassium</keyword>
<feature type="compositionally biased region" description="Basic and acidic residues" evidence="2">
    <location>
        <begin position="565"/>
        <end position="577"/>
    </location>
</feature>
<feature type="transmembrane region" description="Helical" evidence="3">
    <location>
        <begin position="235"/>
        <end position="263"/>
    </location>
</feature>
<gene>
    <name evidence="4" type="ORF">TrLO_g8034</name>
</gene>
<feature type="compositionally biased region" description="Low complexity" evidence="2">
    <location>
        <begin position="409"/>
        <end position="421"/>
    </location>
</feature>
<name>A0A9W7CIH6_9STRA</name>
<proteinExistence type="inferred from homology"/>
<dbReference type="EMBL" id="BRXW01000104">
    <property type="protein sequence ID" value="GMI06726.1"/>
    <property type="molecule type" value="Genomic_DNA"/>
</dbReference>
<dbReference type="Gene3D" id="1.10.287.70">
    <property type="match status" value="1"/>
</dbReference>
<dbReference type="GO" id="GO:0005242">
    <property type="term" value="F:inward rectifier potassium channel activity"/>
    <property type="evidence" value="ECO:0007669"/>
    <property type="project" value="InterPro"/>
</dbReference>
<comment type="subcellular location">
    <subcellularLocation>
        <location evidence="1">Membrane</location>
        <topology evidence="1">Multi-pass membrane protein</topology>
    </subcellularLocation>
</comment>
<keyword evidence="1" id="KW-0633">Potassium transport</keyword>
<accession>A0A9W7CIH6</accession>
<dbReference type="GO" id="GO:0005886">
    <property type="term" value="C:plasma membrane"/>
    <property type="evidence" value="ECO:0007669"/>
    <property type="project" value="TreeGrafter"/>
</dbReference>
<dbReference type="Proteomes" id="UP001165122">
    <property type="component" value="Unassembled WGS sequence"/>
</dbReference>
<dbReference type="PANTHER" id="PTHR11767:SF102">
    <property type="entry name" value="INWARDLY RECTIFYING POTASSIUM CHANNEL 1, ISOFORM F"/>
    <property type="match status" value="1"/>
</dbReference>
<feature type="transmembrane region" description="Helical" evidence="3">
    <location>
        <begin position="111"/>
        <end position="132"/>
    </location>
</feature>
<feature type="region of interest" description="Disordered" evidence="2">
    <location>
        <begin position="528"/>
        <end position="577"/>
    </location>
</feature>
<dbReference type="GO" id="GO:1990573">
    <property type="term" value="P:potassium ion import across plasma membrane"/>
    <property type="evidence" value="ECO:0007669"/>
    <property type="project" value="TreeGrafter"/>
</dbReference>
<evidence type="ECO:0000256" key="1">
    <source>
        <dbReference type="RuleBase" id="RU003822"/>
    </source>
</evidence>
<feature type="transmembrane region" description="Helical" evidence="3">
    <location>
        <begin position="144"/>
        <end position="166"/>
    </location>
</feature>